<accession>S0GTS5</accession>
<keyword evidence="2" id="KW-1185">Reference proteome</keyword>
<comment type="caution">
    <text evidence="1">The sequence shown here is derived from an EMBL/GenBank/DDBJ whole genome shotgun (WGS) entry which is preliminary data.</text>
</comment>
<name>S0GTS5_9BACT</name>
<organism evidence="1 2">
    <name type="scientific">Parabacteroides goldsteinii dnLKV18</name>
    <dbReference type="NCBI Taxonomy" id="1235789"/>
    <lineage>
        <taxon>Bacteria</taxon>
        <taxon>Pseudomonadati</taxon>
        <taxon>Bacteroidota</taxon>
        <taxon>Bacteroidia</taxon>
        <taxon>Bacteroidales</taxon>
        <taxon>Tannerellaceae</taxon>
        <taxon>Parabacteroides</taxon>
    </lineage>
</organism>
<evidence type="ECO:0000313" key="1">
    <source>
        <dbReference type="EMBL" id="EOS19160.1"/>
    </source>
</evidence>
<dbReference type="HOGENOM" id="CLU_3293606_0_0_10"/>
<dbReference type="EMBL" id="ASSQ01000004">
    <property type="protein sequence ID" value="EOS19160.1"/>
    <property type="molecule type" value="Genomic_DNA"/>
</dbReference>
<dbReference type="Proteomes" id="UP000014140">
    <property type="component" value="Unassembled WGS sequence"/>
</dbReference>
<protein>
    <submittedName>
        <fullName evidence="1">Uncharacterized protein</fullName>
    </submittedName>
</protein>
<proteinExistence type="predicted"/>
<reference evidence="1 2" key="1">
    <citation type="submission" date="2013-04" db="EMBL/GenBank/DDBJ databases">
        <title>The Genome Sequence of Parabacteroides goldsteinii dnLKV18.</title>
        <authorList>
            <consortium name="The Broad Institute Genomics Platform"/>
            <consortium name="The Broad Institute Genome Sequencing Center for Infectious Disease"/>
            <person name="Earl A."/>
            <person name="Xavier R."/>
            <person name="Kuhn K."/>
            <person name="Stappenbeck T."/>
            <person name="Walker B."/>
            <person name="Young S."/>
            <person name="Zeng Q."/>
            <person name="Gargeya S."/>
            <person name="Fitzgerald M."/>
            <person name="Haas B."/>
            <person name="Abouelleil A."/>
            <person name="Allen A.W."/>
            <person name="Alvarado L."/>
            <person name="Arachchi H.M."/>
            <person name="Berlin A.M."/>
            <person name="Chapman S.B."/>
            <person name="Gainer-Dewar J."/>
            <person name="Goldberg J."/>
            <person name="Griggs A."/>
            <person name="Gujja S."/>
            <person name="Hansen M."/>
            <person name="Howarth C."/>
            <person name="Imamovic A."/>
            <person name="Ireland A."/>
            <person name="Larimer J."/>
            <person name="McCowan C."/>
            <person name="Murphy C."/>
            <person name="Pearson M."/>
            <person name="Poon T.W."/>
            <person name="Priest M."/>
            <person name="Roberts A."/>
            <person name="Saif S."/>
            <person name="Shea T."/>
            <person name="Sisk P."/>
            <person name="Sykes S."/>
            <person name="Wortman J."/>
            <person name="Nusbaum C."/>
            <person name="Birren B."/>
        </authorList>
    </citation>
    <scope>NUCLEOTIDE SEQUENCE [LARGE SCALE GENOMIC DNA]</scope>
    <source>
        <strain evidence="2">dnLKV18</strain>
    </source>
</reference>
<gene>
    <name evidence="1" type="ORF">C803_01041</name>
</gene>
<dbReference type="AlphaFoldDB" id="S0GTS5"/>
<evidence type="ECO:0000313" key="2">
    <source>
        <dbReference type="Proteomes" id="UP000014140"/>
    </source>
</evidence>
<sequence length="40" mass="4678">MYSSSYVFSADILHLMKINAYICRTLTMGATKTYSYEQIY</sequence>